<proteinExistence type="predicted"/>
<feature type="transmembrane region" description="Helical" evidence="5">
    <location>
        <begin position="108"/>
        <end position="127"/>
    </location>
</feature>
<dbReference type="InterPro" id="IPR036259">
    <property type="entry name" value="MFS_trans_sf"/>
</dbReference>
<evidence type="ECO:0000256" key="1">
    <source>
        <dbReference type="ARBA" id="ARBA00004141"/>
    </source>
</evidence>
<evidence type="ECO:0000256" key="3">
    <source>
        <dbReference type="ARBA" id="ARBA00022989"/>
    </source>
</evidence>
<dbReference type="Proteomes" id="UP000555448">
    <property type="component" value="Unassembled WGS sequence"/>
</dbReference>
<dbReference type="Gene3D" id="1.20.1250.20">
    <property type="entry name" value="MFS general substrate transporter like domains"/>
    <property type="match status" value="1"/>
</dbReference>
<evidence type="ECO:0000313" key="8">
    <source>
        <dbReference type="Proteomes" id="UP000555448"/>
    </source>
</evidence>
<keyword evidence="3 5" id="KW-1133">Transmembrane helix</keyword>
<reference evidence="7 8" key="1">
    <citation type="submission" date="2020-08" db="EMBL/GenBank/DDBJ databases">
        <title>Functional genomics of gut bacteria from endangered species of beetles.</title>
        <authorList>
            <person name="Carlos-Shanley C."/>
        </authorList>
    </citation>
    <scope>NUCLEOTIDE SEQUENCE [LARGE SCALE GENOMIC DNA]</scope>
    <source>
        <strain evidence="7 8">S00245</strain>
    </source>
</reference>
<feature type="transmembrane region" description="Helical" evidence="5">
    <location>
        <begin position="301"/>
        <end position="322"/>
    </location>
</feature>
<evidence type="ECO:0000256" key="4">
    <source>
        <dbReference type="ARBA" id="ARBA00023136"/>
    </source>
</evidence>
<evidence type="ECO:0000313" key="7">
    <source>
        <dbReference type="EMBL" id="MBB4860417.1"/>
    </source>
</evidence>
<feature type="transmembrane region" description="Helical" evidence="5">
    <location>
        <begin position="133"/>
        <end position="154"/>
    </location>
</feature>
<feature type="transmembrane region" description="Helical" evidence="5">
    <location>
        <begin position="196"/>
        <end position="217"/>
    </location>
</feature>
<dbReference type="PROSITE" id="PS50850">
    <property type="entry name" value="MFS"/>
    <property type="match status" value="1"/>
</dbReference>
<dbReference type="GO" id="GO:0005886">
    <property type="term" value="C:plasma membrane"/>
    <property type="evidence" value="ECO:0007669"/>
    <property type="project" value="TreeGrafter"/>
</dbReference>
<name>A0A7W7KCR3_9SPHN</name>
<evidence type="ECO:0000259" key="6">
    <source>
        <dbReference type="PROSITE" id="PS50850"/>
    </source>
</evidence>
<gene>
    <name evidence="7" type="ORF">HNO88_003760</name>
</gene>
<protein>
    <submittedName>
        <fullName evidence="7">MFS family permease</fullName>
    </submittedName>
</protein>
<feature type="transmembrane region" description="Helical" evidence="5">
    <location>
        <begin position="517"/>
        <end position="535"/>
    </location>
</feature>
<feature type="transmembrane region" description="Helical" evidence="5">
    <location>
        <begin position="229"/>
        <end position="249"/>
    </location>
</feature>
<feature type="domain" description="Major facilitator superfamily (MFS) profile" evidence="6">
    <location>
        <begin position="42"/>
        <end position="540"/>
    </location>
</feature>
<feature type="transmembrane region" description="Helical" evidence="5">
    <location>
        <begin position="362"/>
        <end position="379"/>
    </location>
</feature>
<feature type="transmembrane region" description="Helical" evidence="5">
    <location>
        <begin position="166"/>
        <end position="184"/>
    </location>
</feature>
<comment type="caution">
    <text evidence="7">The sequence shown here is derived from an EMBL/GenBank/DDBJ whole genome shotgun (WGS) entry which is preliminary data.</text>
</comment>
<dbReference type="EMBL" id="JACHLR010000021">
    <property type="protein sequence ID" value="MBB4860417.1"/>
    <property type="molecule type" value="Genomic_DNA"/>
</dbReference>
<evidence type="ECO:0000256" key="5">
    <source>
        <dbReference type="SAM" id="Phobius"/>
    </source>
</evidence>
<dbReference type="InterPro" id="IPR020846">
    <property type="entry name" value="MFS_dom"/>
</dbReference>
<dbReference type="GO" id="GO:0022857">
    <property type="term" value="F:transmembrane transporter activity"/>
    <property type="evidence" value="ECO:0007669"/>
    <property type="project" value="InterPro"/>
</dbReference>
<dbReference type="PANTHER" id="PTHR23501:SF51">
    <property type="entry name" value="MULTIDRUG RESISTANCE PROTEIN B"/>
    <property type="match status" value="1"/>
</dbReference>
<feature type="transmembrane region" description="Helical" evidence="5">
    <location>
        <begin position="391"/>
        <end position="412"/>
    </location>
</feature>
<keyword evidence="8" id="KW-1185">Reference proteome</keyword>
<sequence length="564" mass="60853">MARWLSRRSAVVPQYEFKPHERPTMPGSPANPEHPTWRRYAYFAIGILIGLTGGLGNALVSVNLNFAQGTLGLDSDQAAMLTAVYLMTNTTANLLLVKYRQQFGLQPFIRYMLPIYAATTVLHLALHGFWSSLAVRAASGFAASALSTLTLLYIMQGMPAAKRLAGIMMGISIPQLATPLARAISPGLLVSGDWHMLYWCELGLALATLAAVMSLPLPPSERTEAFEKGDFITVMLLAPGLWLLIAVLTEGRIEWWTERPWMGWSLAASVIMIGTALVLEHKRENPLIHTRWLGTREMGRLILTAVAVRVLLSEQAFGSIGLLTTLGMINDQMIGLNLIVVVASVAGIVAAVKLFDPADPSRAIPLAVLLIVLGSFMDANTTNLTRPANLYLSQALIGFASLLFLAHAMVIGISRTLLAGPKHFVSFIVLFGLSQSLGGLLGSALLGTFQIAREKFHSHELVQSIVLTDPQVAARVRGTGASVASVIGDPTLTSAEGAALLARTVAREANILAYNDVFLLIGVLATLTFVWSLSIRSAIRRRHELSPVLELQQRAQGTRAAAET</sequence>
<evidence type="ECO:0000256" key="2">
    <source>
        <dbReference type="ARBA" id="ARBA00022692"/>
    </source>
</evidence>
<feature type="transmembrane region" description="Helical" evidence="5">
    <location>
        <begin position="40"/>
        <end position="66"/>
    </location>
</feature>
<feature type="transmembrane region" description="Helical" evidence="5">
    <location>
        <begin position="261"/>
        <end position="280"/>
    </location>
</feature>
<feature type="transmembrane region" description="Helical" evidence="5">
    <location>
        <begin position="424"/>
        <end position="446"/>
    </location>
</feature>
<dbReference type="AlphaFoldDB" id="A0A7W7KCR3"/>
<dbReference type="SUPFAM" id="SSF103473">
    <property type="entry name" value="MFS general substrate transporter"/>
    <property type="match status" value="1"/>
</dbReference>
<feature type="transmembrane region" description="Helical" evidence="5">
    <location>
        <begin position="78"/>
        <end position="96"/>
    </location>
</feature>
<feature type="transmembrane region" description="Helical" evidence="5">
    <location>
        <begin position="334"/>
        <end position="355"/>
    </location>
</feature>
<keyword evidence="4 5" id="KW-0472">Membrane</keyword>
<comment type="subcellular location">
    <subcellularLocation>
        <location evidence="1">Membrane</location>
        <topology evidence="1">Multi-pass membrane protein</topology>
    </subcellularLocation>
</comment>
<keyword evidence="2 5" id="KW-0812">Transmembrane</keyword>
<organism evidence="7 8">
    <name type="scientific">Novosphingobium chloroacetimidivorans</name>
    <dbReference type="NCBI Taxonomy" id="1428314"/>
    <lineage>
        <taxon>Bacteria</taxon>
        <taxon>Pseudomonadati</taxon>
        <taxon>Pseudomonadota</taxon>
        <taxon>Alphaproteobacteria</taxon>
        <taxon>Sphingomonadales</taxon>
        <taxon>Sphingomonadaceae</taxon>
        <taxon>Novosphingobium</taxon>
    </lineage>
</organism>
<dbReference type="RefSeq" id="WP_184249136.1">
    <property type="nucleotide sequence ID" value="NZ_JACHLR010000021.1"/>
</dbReference>
<dbReference type="PANTHER" id="PTHR23501">
    <property type="entry name" value="MAJOR FACILITATOR SUPERFAMILY"/>
    <property type="match status" value="1"/>
</dbReference>
<accession>A0A7W7KCR3</accession>